<dbReference type="EMBL" id="NIVC01002622">
    <property type="protein sequence ID" value="PAA56418.1"/>
    <property type="molecule type" value="Genomic_DNA"/>
</dbReference>
<evidence type="ECO:0000256" key="7">
    <source>
        <dbReference type="ARBA" id="ARBA00022918"/>
    </source>
</evidence>
<dbReference type="Pfam" id="PF00665">
    <property type="entry name" value="rve"/>
    <property type="match status" value="1"/>
</dbReference>
<keyword evidence="5" id="KW-0255">Endonuclease</keyword>
<dbReference type="InterPro" id="IPR000477">
    <property type="entry name" value="RT_dom"/>
</dbReference>
<evidence type="ECO:0000256" key="8">
    <source>
        <dbReference type="SAM" id="MobiDB-lite"/>
    </source>
</evidence>
<evidence type="ECO:0000259" key="9">
    <source>
        <dbReference type="PROSITE" id="PS50175"/>
    </source>
</evidence>
<evidence type="ECO:0000256" key="4">
    <source>
        <dbReference type="ARBA" id="ARBA00022722"/>
    </source>
</evidence>
<dbReference type="Gene3D" id="1.10.340.70">
    <property type="match status" value="1"/>
</dbReference>
<dbReference type="PROSITE" id="PS50994">
    <property type="entry name" value="INTEGRASE"/>
    <property type="match status" value="1"/>
</dbReference>
<feature type="domain" description="Integrase catalytic" evidence="11">
    <location>
        <begin position="1048"/>
        <end position="1212"/>
    </location>
</feature>
<dbReference type="InterPro" id="IPR050951">
    <property type="entry name" value="Retrovirus_Pol_polyprotein"/>
</dbReference>
<evidence type="ECO:0000256" key="2">
    <source>
        <dbReference type="ARBA" id="ARBA00022679"/>
    </source>
</evidence>
<accession>A0A267E4F1</accession>
<dbReference type="InterPro" id="IPR001995">
    <property type="entry name" value="Peptidase_A2_cat"/>
</dbReference>
<name>A0A267E4F1_9PLAT</name>
<organism evidence="12 13">
    <name type="scientific">Macrostomum lignano</name>
    <dbReference type="NCBI Taxonomy" id="282301"/>
    <lineage>
        <taxon>Eukaryota</taxon>
        <taxon>Metazoa</taxon>
        <taxon>Spiralia</taxon>
        <taxon>Lophotrochozoa</taxon>
        <taxon>Platyhelminthes</taxon>
        <taxon>Rhabditophora</taxon>
        <taxon>Macrostomorpha</taxon>
        <taxon>Macrostomida</taxon>
        <taxon>Macrostomidae</taxon>
        <taxon>Macrostomum</taxon>
    </lineage>
</organism>
<dbReference type="GO" id="GO:0003964">
    <property type="term" value="F:RNA-directed DNA polymerase activity"/>
    <property type="evidence" value="ECO:0007669"/>
    <property type="project" value="UniProtKB-KW"/>
</dbReference>
<dbReference type="CDD" id="cd09274">
    <property type="entry name" value="RNase_HI_RT_Ty3"/>
    <property type="match status" value="1"/>
</dbReference>
<evidence type="ECO:0000313" key="12">
    <source>
        <dbReference type="EMBL" id="PAA56418.1"/>
    </source>
</evidence>
<proteinExistence type="predicted"/>
<dbReference type="InterPro" id="IPR043502">
    <property type="entry name" value="DNA/RNA_pol_sf"/>
</dbReference>
<dbReference type="PROSITE" id="PS50175">
    <property type="entry name" value="ASP_PROT_RETROV"/>
    <property type="match status" value="1"/>
</dbReference>
<dbReference type="Pfam" id="PF17917">
    <property type="entry name" value="RT_RNaseH"/>
    <property type="match status" value="1"/>
</dbReference>
<dbReference type="InterPro" id="IPR012337">
    <property type="entry name" value="RNaseH-like_sf"/>
</dbReference>
<dbReference type="SUPFAM" id="SSF56672">
    <property type="entry name" value="DNA/RNA polymerases"/>
    <property type="match status" value="1"/>
</dbReference>
<evidence type="ECO:0000259" key="10">
    <source>
        <dbReference type="PROSITE" id="PS50878"/>
    </source>
</evidence>
<dbReference type="SUPFAM" id="SSF53098">
    <property type="entry name" value="Ribonuclease H-like"/>
    <property type="match status" value="1"/>
</dbReference>
<dbReference type="PANTHER" id="PTHR37984:SF5">
    <property type="entry name" value="PROTEIN NYNRIN-LIKE"/>
    <property type="match status" value="1"/>
</dbReference>
<evidence type="ECO:0000313" key="13">
    <source>
        <dbReference type="Proteomes" id="UP000215902"/>
    </source>
</evidence>
<dbReference type="PANTHER" id="PTHR37984">
    <property type="entry name" value="PROTEIN CBG26694"/>
    <property type="match status" value="1"/>
</dbReference>
<dbReference type="GO" id="GO:0004190">
    <property type="term" value="F:aspartic-type endopeptidase activity"/>
    <property type="evidence" value="ECO:0007669"/>
    <property type="project" value="InterPro"/>
</dbReference>
<evidence type="ECO:0000256" key="3">
    <source>
        <dbReference type="ARBA" id="ARBA00022695"/>
    </source>
</evidence>
<dbReference type="GO" id="GO:0015074">
    <property type="term" value="P:DNA integration"/>
    <property type="evidence" value="ECO:0007669"/>
    <property type="project" value="InterPro"/>
</dbReference>
<feature type="domain" description="Reverse transcriptase" evidence="10">
    <location>
        <begin position="520"/>
        <end position="698"/>
    </location>
</feature>
<evidence type="ECO:0000256" key="1">
    <source>
        <dbReference type="ARBA" id="ARBA00012493"/>
    </source>
</evidence>
<comment type="caution">
    <text evidence="12">The sequence shown here is derived from an EMBL/GenBank/DDBJ whole genome shotgun (WGS) entry which is preliminary data.</text>
</comment>
<keyword evidence="4" id="KW-0540">Nuclease</keyword>
<dbReference type="FunFam" id="1.10.340.70:FF:000004">
    <property type="entry name" value="Retrovirus-related Pol polyprotein from transposon 297-like Protein"/>
    <property type="match status" value="1"/>
</dbReference>
<keyword evidence="13" id="KW-1185">Reference proteome</keyword>
<dbReference type="CDD" id="cd01647">
    <property type="entry name" value="RT_LTR"/>
    <property type="match status" value="1"/>
</dbReference>
<dbReference type="Gene3D" id="3.30.70.270">
    <property type="match status" value="2"/>
</dbReference>
<dbReference type="Gene3D" id="3.30.420.10">
    <property type="entry name" value="Ribonuclease H-like superfamily/Ribonuclease H"/>
    <property type="match status" value="1"/>
</dbReference>
<dbReference type="Pfam" id="PF00078">
    <property type="entry name" value="RVT_1"/>
    <property type="match status" value="1"/>
</dbReference>
<dbReference type="Gene3D" id="4.10.60.10">
    <property type="entry name" value="Zinc finger, CCHC-type"/>
    <property type="match status" value="1"/>
</dbReference>
<gene>
    <name evidence="12" type="ORF">BOX15_Mlig005755g4</name>
</gene>
<evidence type="ECO:0000256" key="5">
    <source>
        <dbReference type="ARBA" id="ARBA00022759"/>
    </source>
</evidence>
<dbReference type="Pfam" id="PF17921">
    <property type="entry name" value="Integrase_H2C2"/>
    <property type="match status" value="1"/>
</dbReference>
<protein>
    <recommendedName>
        <fullName evidence="1">RNA-directed DNA polymerase</fullName>
        <ecNumber evidence="1">2.7.7.49</ecNumber>
    </recommendedName>
</protein>
<dbReference type="InterPro" id="IPR041588">
    <property type="entry name" value="Integrase_H2C2"/>
</dbReference>
<dbReference type="GO" id="GO:0004519">
    <property type="term" value="F:endonuclease activity"/>
    <property type="evidence" value="ECO:0007669"/>
    <property type="project" value="UniProtKB-KW"/>
</dbReference>
<keyword evidence="2" id="KW-0808">Transferase</keyword>
<dbReference type="InterPro" id="IPR043128">
    <property type="entry name" value="Rev_trsase/Diguanyl_cyclase"/>
</dbReference>
<dbReference type="SUPFAM" id="SSF50630">
    <property type="entry name" value="Acid proteases"/>
    <property type="match status" value="1"/>
</dbReference>
<dbReference type="InterPro" id="IPR036397">
    <property type="entry name" value="RNaseH_sf"/>
</dbReference>
<dbReference type="PROSITE" id="PS50878">
    <property type="entry name" value="RT_POL"/>
    <property type="match status" value="1"/>
</dbReference>
<dbReference type="STRING" id="282301.A0A267E4F1"/>
<feature type="compositionally biased region" description="Basic and acidic residues" evidence="8">
    <location>
        <begin position="1277"/>
        <end position="1288"/>
    </location>
</feature>
<dbReference type="InterPro" id="IPR001584">
    <property type="entry name" value="Integrase_cat-core"/>
</dbReference>
<reference evidence="12 13" key="1">
    <citation type="submission" date="2017-06" db="EMBL/GenBank/DDBJ databases">
        <title>A platform for efficient transgenesis in Macrostomum lignano, a flatworm model organism for stem cell research.</title>
        <authorList>
            <person name="Berezikov E."/>
        </authorList>
    </citation>
    <scope>NUCLEOTIDE SEQUENCE [LARGE SCALE GENOMIC DNA]</scope>
    <source>
        <strain evidence="12">DV1</strain>
        <tissue evidence="12">Whole organism</tissue>
    </source>
</reference>
<keyword evidence="3" id="KW-0548">Nucleotidyltransferase</keyword>
<feature type="region of interest" description="Disordered" evidence="8">
    <location>
        <begin position="1256"/>
        <end position="1314"/>
    </location>
</feature>
<feature type="non-terminal residue" evidence="12">
    <location>
        <position position="1"/>
    </location>
</feature>
<dbReference type="FunFam" id="3.30.70.270:FF:000020">
    <property type="entry name" value="Transposon Tf2-6 polyprotein-like Protein"/>
    <property type="match status" value="1"/>
</dbReference>
<evidence type="ECO:0000259" key="11">
    <source>
        <dbReference type="PROSITE" id="PS50994"/>
    </source>
</evidence>
<dbReference type="InterPro" id="IPR021109">
    <property type="entry name" value="Peptidase_aspartic_dom_sf"/>
</dbReference>
<keyword evidence="7" id="KW-0695">RNA-directed DNA polymerase</keyword>
<dbReference type="Gene3D" id="3.10.10.10">
    <property type="entry name" value="HIV Type 1 Reverse Transcriptase, subunit A, domain 1"/>
    <property type="match status" value="1"/>
</dbReference>
<feature type="region of interest" description="Disordered" evidence="8">
    <location>
        <begin position="275"/>
        <end position="304"/>
    </location>
</feature>
<dbReference type="GO" id="GO:0003676">
    <property type="term" value="F:nucleic acid binding"/>
    <property type="evidence" value="ECO:0007669"/>
    <property type="project" value="InterPro"/>
</dbReference>
<dbReference type="Gene3D" id="2.40.70.10">
    <property type="entry name" value="Acid Proteases"/>
    <property type="match status" value="1"/>
</dbReference>
<feature type="domain" description="Peptidase A2" evidence="9">
    <location>
        <begin position="385"/>
        <end position="464"/>
    </location>
</feature>
<sequence length="1314" mass="147589">KTLIRATAARAESARHTTCVNITQYKRQTCNSGVASRMKSGVKQPSATDKSPASPLKHAKMVVMADAEAQSQPIKGSDGPARAVAGAMEIERLELGNNYSRWLDRFTIVAKFYRWDSTAKAQMLLMRLPTALYDTLADQASPKKPSELSYSEIETALTSILVPATFVLAERYSFQLCSRKSGESVRTYAERVLKAAEKCEFINKDERLRDQFICGLADQNVIGKLLVKDHLRLSFKEAVAEAEAHSALVSTDIMKSAPKSENSGIMSIGMLKSSSKPRIKGVNRQQSQTQSSSKCSRCGTSHGKDACPAYGKTCRKCGKQNHFQKMCRSKFVVPNQKNTAAVQHLDEHSQSDHVFMVGATSRQPLSTDAVAVTLDFISSSDKVSIPCQVDTGAAVSVMSDRVWKQIGTPELQPSSITLTGYTDAHQFKMLGHFISKVSYQGKVHRIPFKVVRSDRSFALLGRDILTIEIDFSKADGSEATRVFRARLELIPDAQPKYIKARSIPFAYKDRLKDEIDKLLAEGIIEPVTFSQWASPIVIVPKADGRLRLCVDYKQTLNPQLMKDSHPTPTPEEAFSTVAGCRMYTILDLKAAYNQVELEEDSKPLTVMSTPFGNYQYNRLVFGIRTAPSIFQRYISQVIQDVDGAIAYVDDILIGGESEKQLKDRESQVRERLEQHGLKVNEEKCQICQSRVRFLGFILDNGMILPDPEKVRALQEMETPKTMAELESLIGLVRFSGWFVPNLSHYLEPLTRLMRGRREFQWDSEQDEAFQRIKSMLTEDSALANYDPKKPVALECDASQKGLGGVLIQDNRPVLYISKRLSEAEKKYSQIEREALAIVWSTQRCQRFLAGRHFKLITDHRPLTYIFGPNEGLPTRVSARLQRWAISLMAFDYTIEYQRSQLMKSDALSRLLNNETARTYTIGSIQLPSTIISIQEVRDQSQDCPEIVLLKKAIRTSNFNDPRIRPYKAVADELTIESDVVLREMRVILPKTLRLSAVQTAHSTHLGIGRTKSLLRAQFWWPGLDRDVKQLIGNCKTCKMVKASNRNYLKSWPTAMDAGERVHADFAGPIDGQYLLVLVDAMSNYPEVHLTANMESSTVISRLRRTFSQWGVPRTLVTDNGPSFVSAETTQWLKAIGCSHVTTPPYHPQSNGLAERFVRTMKESVSALGLSQHNIDKFLLFYRSSKGNDGRTPSDKFLGRNIRTPLMTEFSGDDNVVYRTQGATSLARIVLPTGRNTAIIKLENGLYKKAHRDQIQSFKGSDDKDVGPEQATTGAAGEVDHPLAMRPGEEEREQQQQQPRRSERLRNRPTVNYKE</sequence>
<evidence type="ECO:0000256" key="6">
    <source>
        <dbReference type="ARBA" id="ARBA00022801"/>
    </source>
</evidence>
<keyword evidence="6" id="KW-0378">Hydrolase</keyword>
<dbReference type="Proteomes" id="UP000215902">
    <property type="component" value="Unassembled WGS sequence"/>
</dbReference>
<dbReference type="InterPro" id="IPR041373">
    <property type="entry name" value="RT_RNaseH"/>
</dbReference>
<dbReference type="GO" id="GO:0006508">
    <property type="term" value="P:proteolysis"/>
    <property type="evidence" value="ECO:0007669"/>
    <property type="project" value="InterPro"/>
</dbReference>
<dbReference type="OrthoDB" id="9950135at2759"/>
<dbReference type="EC" id="2.7.7.49" evidence="1"/>